<dbReference type="PROSITE" id="PS51257">
    <property type="entry name" value="PROKAR_LIPOPROTEIN"/>
    <property type="match status" value="1"/>
</dbReference>
<comment type="subcellular location">
    <subcellularLocation>
        <location evidence="20">Cell outer membrane</location>
        <topology evidence="20">Multi-pass membrane protein</topology>
    </subcellularLocation>
    <text evidence="20">One of the very few enzymes located there.</text>
</comment>
<comment type="similarity">
    <text evidence="3 20">Belongs to the phospholipase A1 family.</text>
</comment>
<evidence type="ECO:0000256" key="16">
    <source>
        <dbReference type="ARBA" id="ARBA00023136"/>
    </source>
</evidence>
<evidence type="ECO:0000256" key="8">
    <source>
        <dbReference type="ARBA" id="ARBA00022452"/>
    </source>
</evidence>
<evidence type="ECO:0000313" key="23">
    <source>
        <dbReference type="Proteomes" id="UP000525336"/>
    </source>
</evidence>
<evidence type="ECO:0000256" key="10">
    <source>
        <dbReference type="ARBA" id="ARBA00022723"/>
    </source>
</evidence>
<dbReference type="GO" id="GO:0016042">
    <property type="term" value="P:lipid catabolic process"/>
    <property type="evidence" value="ECO:0007669"/>
    <property type="project" value="UniProtKB-KW"/>
</dbReference>
<dbReference type="PANTHER" id="PTHR40457:SF1">
    <property type="entry name" value="PHOSPHOLIPASE A1"/>
    <property type="match status" value="1"/>
</dbReference>
<dbReference type="PRINTS" id="PR01486">
    <property type="entry name" value="PHPHLIPASEA1"/>
</dbReference>
<feature type="signal peptide" evidence="20">
    <location>
        <begin position="1"/>
        <end position="26"/>
    </location>
</feature>
<evidence type="ECO:0000256" key="7">
    <source>
        <dbReference type="ARBA" id="ARBA00021726"/>
    </source>
</evidence>
<feature type="chain" id="PRO_5031611710" description="Phospholipase A1" evidence="20">
    <location>
        <begin position="27"/>
        <end position="344"/>
    </location>
</feature>
<dbReference type="EC" id="3.1.1.4" evidence="6 20"/>
<evidence type="ECO:0000256" key="13">
    <source>
        <dbReference type="ARBA" id="ARBA00022837"/>
    </source>
</evidence>
<evidence type="ECO:0000256" key="17">
    <source>
        <dbReference type="ARBA" id="ARBA00023237"/>
    </source>
</evidence>
<accession>A0A7Y3YSS5</accession>
<feature type="region of interest" description="Disordered" evidence="21">
    <location>
        <begin position="63"/>
        <end position="82"/>
    </location>
</feature>
<evidence type="ECO:0000256" key="14">
    <source>
        <dbReference type="ARBA" id="ARBA00022963"/>
    </source>
</evidence>
<evidence type="ECO:0000256" key="21">
    <source>
        <dbReference type="SAM" id="MobiDB-lite"/>
    </source>
</evidence>
<feature type="binding site" description="in dimeric form" evidence="19">
    <location>
        <position position="259"/>
    </location>
    <ligand>
        <name>Ca(2+)</name>
        <dbReference type="ChEBI" id="CHEBI:29108"/>
        <label>1</label>
    </ligand>
</feature>
<evidence type="ECO:0000256" key="5">
    <source>
        <dbReference type="ARBA" id="ARBA00013179"/>
    </source>
</evidence>
<evidence type="ECO:0000256" key="6">
    <source>
        <dbReference type="ARBA" id="ARBA00013278"/>
    </source>
</evidence>
<evidence type="ECO:0000256" key="9">
    <source>
        <dbReference type="ARBA" id="ARBA00022692"/>
    </source>
</evidence>
<proteinExistence type="inferred from homology"/>
<dbReference type="InterPro" id="IPR003187">
    <property type="entry name" value="PLipase_A1"/>
</dbReference>
<keyword evidence="17 20" id="KW-0998">Cell outer membrane</keyword>
<evidence type="ECO:0000256" key="12">
    <source>
        <dbReference type="ARBA" id="ARBA00022801"/>
    </source>
</evidence>
<comment type="subunit">
    <text evidence="4 20">Homodimer; dimerization is reversible, and the dimeric form is the active one.</text>
</comment>
<dbReference type="Proteomes" id="UP000525336">
    <property type="component" value="Unassembled WGS sequence"/>
</dbReference>
<comment type="function">
    <text evidence="20">Hydrolysis of phosphatidylcholine with phospholipase A2 (EC 3.1.1.4) and phospholipase A1 (EC 3.1.1.32) activities.</text>
</comment>
<evidence type="ECO:0000256" key="4">
    <source>
        <dbReference type="ARBA" id="ARBA00011702"/>
    </source>
</evidence>
<evidence type="ECO:0000256" key="20">
    <source>
        <dbReference type="RuleBase" id="RU366027"/>
    </source>
</evidence>
<evidence type="ECO:0000256" key="19">
    <source>
        <dbReference type="PIRSR" id="PIRSR603187-2"/>
    </source>
</evidence>
<evidence type="ECO:0000256" key="15">
    <source>
        <dbReference type="ARBA" id="ARBA00023098"/>
    </source>
</evidence>
<evidence type="ECO:0000313" key="22">
    <source>
        <dbReference type="EMBL" id="NOH35668.1"/>
    </source>
</evidence>
<keyword evidence="8" id="KW-1134">Transmembrane beta strand</keyword>
<evidence type="ECO:0000256" key="2">
    <source>
        <dbReference type="ARBA" id="ARBA00001604"/>
    </source>
</evidence>
<feature type="binding site" description="in dimeric form" evidence="19">
    <location>
        <position position="224"/>
    </location>
    <ligand>
        <name>Ca(2+)</name>
        <dbReference type="ChEBI" id="CHEBI:29108"/>
        <label>1</label>
    </ligand>
</feature>
<keyword evidence="16" id="KW-0472">Membrane</keyword>
<dbReference type="Gene3D" id="2.40.230.10">
    <property type="entry name" value="Phospholipase A1"/>
    <property type="match status" value="1"/>
</dbReference>
<feature type="active site" description="Nucleophile" evidence="18">
    <location>
        <position position="216"/>
    </location>
</feature>
<keyword evidence="9" id="KW-0812">Transmembrane</keyword>
<dbReference type="GO" id="GO:0004623">
    <property type="term" value="F:phospholipase A2 activity"/>
    <property type="evidence" value="ECO:0007669"/>
    <property type="project" value="UniProtKB-EC"/>
</dbReference>
<reference evidence="22 23" key="1">
    <citation type="submission" date="2019-09" db="EMBL/GenBank/DDBJ databases">
        <title>Draft genome sequencing and comparative genomics of hatchery-associated Vibrios.</title>
        <authorList>
            <person name="Kehlet-Delgado H."/>
            <person name="Mueller R.S."/>
        </authorList>
    </citation>
    <scope>NUCLEOTIDE SEQUENCE [LARGE SCALE GENOMIC DNA]</scope>
    <source>
        <strain evidence="22 23">00-90-10</strain>
    </source>
</reference>
<dbReference type="Pfam" id="PF02253">
    <property type="entry name" value="PLA1"/>
    <property type="match status" value="1"/>
</dbReference>
<feature type="active site" description="Proton acceptor" evidence="18">
    <location>
        <position position="214"/>
    </location>
</feature>
<comment type="catalytic activity">
    <reaction evidence="1 20">
        <text>a 1,2-diacyl-sn-glycero-3-phosphocholine + H2O = a 2-acyl-sn-glycero-3-phosphocholine + a fatty acid + H(+)</text>
        <dbReference type="Rhea" id="RHEA:18689"/>
        <dbReference type="ChEBI" id="CHEBI:15377"/>
        <dbReference type="ChEBI" id="CHEBI:15378"/>
        <dbReference type="ChEBI" id="CHEBI:28868"/>
        <dbReference type="ChEBI" id="CHEBI:57643"/>
        <dbReference type="ChEBI" id="CHEBI:57875"/>
        <dbReference type="EC" id="3.1.1.32"/>
    </reaction>
</comment>
<gene>
    <name evidence="22" type="ORF">F0245_20290</name>
</gene>
<keyword evidence="12 20" id="KW-0378">Hydrolase</keyword>
<evidence type="ECO:0000256" key="3">
    <source>
        <dbReference type="ARBA" id="ARBA00010525"/>
    </source>
</evidence>
<feature type="binding site" description="in dimeric form" evidence="19">
    <location>
        <position position="179"/>
    </location>
    <ligand>
        <name>Ca(2+)</name>
        <dbReference type="ChEBI" id="CHEBI:29108"/>
        <label>1</label>
    </ligand>
</feature>
<keyword evidence="10 19" id="KW-0479">Metal-binding</keyword>
<dbReference type="EMBL" id="VTXW01000026">
    <property type="protein sequence ID" value="NOH35668.1"/>
    <property type="molecule type" value="Genomic_DNA"/>
</dbReference>
<organism evidence="22 23">
    <name type="scientific">Vibrio chagasii</name>
    <dbReference type="NCBI Taxonomy" id="170679"/>
    <lineage>
        <taxon>Bacteria</taxon>
        <taxon>Pseudomonadati</taxon>
        <taxon>Pseudomonadota</taxon>
        <taxon>Gammaproteobacteria</taxon>
        <taxon>Vibrionales</taxon>
        <taxon>Vibrionaceae</taxon>
        <taxon>Vibrio</taxon>
    </lineage>
</organism>
<keyword evidence="14 20" id="KW-0442">Lipid degradation</keyword>
<evidence type="ECO:0000256" key="18">
    <source>
        <dbReference type="PIRSR" id="PIRSR603187-1"/>
    </source>
</evidence>
<keyword evidence="13 19" id="KW-0106">Calcium</keyword>
<dbReference type="InterPro" id="IPR036541">
    <property type="entry name" value="PLipase_A1_sf"/>
</dbReference>
<dbReference type="PANTHER" id="PTHR40457">
    <property type="entry name" value="PHOSPHOLIPASE A1"/>
    <property type="match status" value="1"/>
</dbReference>
<comment type="catalytic activity">
    <reaction evidence="2 20">
        <text>a 1,2-diacyl-sn-glycero-3-phosphocholine + H2O = a 1-acyl-sn-glycero-3-phosphocholine + a fatty acid + H(+)</text>
        <dbReference type="Rhea" id="RHEA:15801"/>
        <dbReference type="ChEBI" id="CHEBI:15377"/>
        <dbReference type="ChEBI" id="CHEBI:15378"/>
        <dbReference type="ChEBI" id="CHEBI:28868"/>
        <dbReference type="ChEBI" id="CHEBI:57643"/>
        <dbReference type="ChEBI" id="CHEBI:58168"/>
        <dbReference type="EC" id="3.1.1.4"/>
    </reaction>
</comment>
<dbReference type="CDD" id="cd00541">
    <property type="entry name" value="OMPLA"/>
    <property type="match status" value="1"/>
</dbReference>
<name>A0A7Y3YSS5_9VIBR</name>
<evidence type="ECO:0000256" key="11">
    <source>
        <dbReference type="ARBA" id="ARBA00022729"/>
    </source>
</evidence>
<dbReference type="EC" id="3.1.1.32" evidence="5 20"/>
<dbReference type="SUPFAM" id="SSF56931">
    <property type="entry name" value="Outer membrane phospholipase A (OMPLA)"/>
    <property type="match status" value="1"/>
</dbReference>
<dbReference type="GO" id="GO:0009279">
    <property type="term" value="C:cell outer membrane"/>
    <property type="evidence" value="ECO:0007669"/>
    <property type="project" value="UniProtKB-SubCell"/>
</dbReference>
<protein>
    <recommendedName>
        <fullName evidence="7 20">Phospholipase A1</fullName>
        <ecNumber evidence="5 20">3.1.1.32</ecNumber>
        <ecNumber evidence="6 20">3.1.1.4</ecNumber>
    </recommendedName>
    <alternativeName>
        <fullName evidence="20">Phosphatidylcholine 1-acylhydrolase</fullName>
    </alternativeName>
</protein>
<dbReference type="GO" id="GO:0008970">
    <property type="term" value="F:phospholipase A1 activity"/>
    <property type="evidence" value="ECO:0007669"/>
    <property type="project" value="UniProtKB-EC"/>
</dbReference>
<keyword evidence="15 20" id="KW-0443">Lipid metabolism</keyword>
<keyword evidence="11 20" id="KW-0732">Signal</keyword>
<evidence type="ECO:0000256" key="1">
    <source>
        <dbReference type="ARBA" id="ARBA00000111"/>
    </source>
</evidence>
<comment type="caution">
    <text evidence="22">The sequence shown here is derived from an EMBL/GenBank/DDBJ whole genome shotgun (WGS) entry which is preliminary data.</text>
</comment>
<sequence length="344" mass="39489">MKRINKLCSQMTLMMLAIGVSCSVFASDDNYEQCILTALSEAKSQQNIEWLKEQCAALKTDAENKTQENEANAGSPERSPEQKISRLKLEYITEDNPFVITPYRLNYILPITHMTSVNTEPYGDDRFGGKADDLSDEEIKLQVSFKIPIMDSGVFNQEDKIYFGFTMKSFWQAYSSDISAPFRETNYRPELFYETPLNIESSDGVWFSRFGLEHESNGRTDELSRSWNRVYTGLGYIEDDFLVYLQPWFRIPESSSSDDNPDIEDYLGHYELSGAYKWEDFELSALGRYNFQTGYGGVQTSLSFPLFGRLKGYVQYYKGYGESLIDYDYNSERIGVGVLLTNAL</sequence>
<feature type="binding site" description="in dimeric form" evidence="19">
    <location>
        <position position="219"/>
    </location>
    <ligand>
        <name>Ca(2+)</name>
        <dbReference type="ChEBI" id="CHEBI:29108"/>
        <label>1</label>
    </ligand>
</feature>
<dbReference type="AlphaFoldDB" id="A0A7Y3YSS5"/>
<comment type="cofactor">
    <cofactor evidence="20">
        <name>Ca(2+)</name>
        <dbReference type="ChEBI" id="CHEBI:29108"/>
    </cofactor>
    <text evidence="20">Binds 1 Ca(2+) ion per monomer. In the dimeric form the Ca(2+) is bound by different amino acids with binding of each Ca(2+) shared with ligands coming from each monomer. The Ca(2+) ion may have a role in catalysis.</text>
</comment>
<dbReference type="GO" id="GO:0005509">
    <property type="term" value="F:calcium ion binding"/>
    <property type="evidence" value="ECO:0007669"/>
    <property type="project" value="TreeGrafter"/>
</dbReference>
<dbReference type="RefSeq" id="WP_171369015.1">
    <property type="nucleotide sequence ID" value="NZ_VTXW01000026.1"/>
</dbReference>